<dbReference type="InterPro" id="IPR045151">
    <property type="entry name" value="DCAF8"/>
</dbReference>
<sequence>MSYRLIVGEVFLSVGLRCIEGDSSPGRVSQAEKESSHRPGIKLVPAVIMERGHHSNIFCYQFSLELLYSGGNDGMVICHDVDTRKPLCVYEERHPVYSISANLAERRKVELKDPQYSNVHTIKSITFMDDNTIVTGSDDFNVYAWRIPGTDSNGTSGGLSIETSLFPFKMFCRDLNSGNRGLHAPMNEADGTSYLRSRSSTYQSVILTFVHTFAFVEVSERVPIRKCTNFWLASRNNRT</sequence>
<dbReference type="GO" id="GO:0080008">
    <property type="term" value="C:Cul4-RING E3 ubiquitin ligase complex"/>
    <property type="evidence" value="ECO:0007669"/>
    <property type="project" value="TreeGrafter"/>
</dbReference>
<name>A0A0R3PX51_ANGCS</name>
<reference evidence="5" key="1">
    <citation type="submission" date="2017-02" db="UniProtKB">
        <authorList>
            <consortium name="WormBaseParasite"/>
        </authorList>
    </citation>
    <scope>IDENTIFICATION</scope>
</reference>
<dbReference type="GO" id="GO:0005737">
    <property type="term" value="C:cytoplasm"/>
    <property type="evidence" value="ECO:0007669"/>
    <property type="project" value="TreeGrafter"/>
</dbReference>
<dbReference type="WBParaSite" id="ACOC_0001081501-mRNA-1">
    <property type="protein sequence ID" value="ACOC_0001081501-mRNA-1"/>
    <property type="gene ID" value="ACOC_0001081501"/>
</dbReference>
<dbReference type="AlphaFoldDB" id="A0A0R3PX51"/>
<evidence type="ECO:0000313" key="3">
    <source>
        <dbReference type="EMBL" id="VDM62401.1"/>
    </source>
</evidence>
<dbReference type="OrthoDB" id="4869960at2759"/>
<keyword evidence="4" id="KW-1185">Reference proteome</keyword>
<dbReference type="InterPro" id="IPR036322">
    <property type="entry name" value="WD40_repeat_dom_sf"/>
</dbReference>
<evidence type="ECO:0000256" key="2">
    <source>
        <dbReference type="ARBA" id="ARBA00022737"/>
    </source>
</evidence>
<proteinExistence type="predicted"/>
<reference evidence="3 4" key="2">
    <citation type="submission" date="2018-11" db="EMBL/GenBank/DDBJ databases">
        <authorList>
            <consortium name="Pathogen Informatics"/>
        </authorList>
    </citation>
    <scope>NUCLEOTIDE SEQUENCE [LARGE SCALE GENOMIC DNA]</scope>
    <source>
        <strain evidence="3 4">Costa Rica</strain>
    </source>
</reference>
<dbReference type="PANTHER" id="PTHR15574">
    <property type="entry name" value="WD REPEAT DOMAIN-CONTAINING FAMILY"/>
    <property type="match status" value="1"/>
</dbReference>
<protein>
    <submittedName>
        <fullName evidence="5">WD_REPEATS_REGION domain-containing protein</fullName>
    </submittedName>
</protein>
<evidence type="ECO:0000313" key="4">
    <source>
        <dbReference type="Proteomes" id="UP000267027"/>
    </source>
</evidence>
<accession>A0A0R3PX51</accession>
<dbReference type="SUPFAM" id="SSF50978">
    <property type="entry name" value="WD40 repeat-like"/>
    <property type="match status" value="1"/>
</dbReference>
<evidence type="ECO:0000313" key="5">
    <source>
        <dbReference type="WBParaSite" id="ACOC_0001081501-mRNA-1"/>
    </source>
</evidence>
<dbReference type="EMBL" id="UYYA01004551">
    <property type="protein sequence ID" value="VDM62401.1"/>
    <property type="molecule type" value="Genomic_DNA"/>
</dbReference>
<keyword evidence="1" id="KW-0853">WD repeat</keyword>
<evidence type="ECO:0000256" key="1">
    <source>
        <dbReference type="ARBA" id="ARBA00022574"/>
    </source>
</evidence>
<dbReference type="STRING" id="334426.A0A0R3PX51"/>
<dbReference type="Proteomes" id="UP000267027">
    <property type="component" value="Unassembled WGS sequence"/>
</dbReference>
<dbReference type="InterPro" id="IPR015943">
    <property type="entry name" value="WD40/YVTN_repeat-like_dom_sf"/>
</dbReference>
<dbReference type="PANTHER" id="PTHR15574:SF43">
    <property type="entry name" value="DDB1- AND CUL4-ASSOCIATED FACTOR 5"/>
    <property type="match status" value="1"/>
</dbReference>
<dbReference type="GO" id="GO:0045717">
    <property type="term" value="P:negative regulation of fatty acid biosynthetic process"/>
    <property type="evidence" value="ECO:0007669"/>
    <property type="project" value="TreeGrafter"/>
</dbReference>
<keyword evidence="2" id="KW-0677">Repeat</keyword>
<dbReference type="Gene3D" id="2.130.10.10">
    <property type="entry name" value="YVTN repeat-like/Quinoprotein amine dehydrogenase"/>
    <property type="match status" value="1"/>
</dbReference>
<organism evidence="5">
    <name type="scientific">Angiostrongylus costaricensis</name>
    <name type="common">Nematode worm</name>
    <dbReference type="NCBI Taxonomy" id="334426"/>
    <lineage>
        <taxon>Eukaryota</taxon>
        <taxon>Metazoa</taxon>
        <taxon>Ecdysozoa</taxon>
        <taxon>Nematoda</taxon>
        <taxon>Chromadorea</taxon>
        <taxon>Rhabditida</taxon>
        <taxon>Rhabditina</taxon>
        <taxon>Rhabditomorpha</taxon>
        <taxon>Strongyloidea</taxon>
        <taxon>Metastrongylidae</taxon>
        <taxon>Angiostrongylus</taxon>
    </lineage>
</organism>
<gene>
    <name evidence="3" type="ORF">ACOC_LOCUS10816</name>
</gene>